<organism evidence="1 2">
    <name type="scientific">Arctium lappa</name>
    <name type="common">Greater burdock</name>
    <name type="synonym">Lappa major</name>
    <dbReference type="NCBI Taxonomy" id="4217"/>
    <lineage>
        <taxon>Eukaryota</taxon>
        <taxon>Viridiplantae</taxon>
        <taxon>Streptophyta</taxon>
        <taxon>Embryophyta</taxon>
        <taxon>Tracheophyta</taxon>
        <taxon>Spermatophyta</taxon>
        <taxon>Magnoliopsida</taxon>
        <taxon>eudicotyledons</taxon>
        <taxon>Gunneridae</taxon>
        <taxon>Pentapetalae</taxon>
        <taxon>asterids</taxon>
        <taxon>campanulids</taxon>
        <taxon>Asterales</taxon>
        <taxon>Asteraceae</taxon>
        <taxon>Carduoideae</taxon>
        <taxon>Cardueae</taxon>
        <taxon>Arctiinae</taxon>
        <taxon>Arctium</taxon>
    </lineage>
</organism>
<evidence type="ECO:0000313" key="2">
    <source>
        <dbReference type="Proteomes" id="UP001055879"/>
    </source>
</evidence>
<dbReference type="EMBL" id="CM042049">
    <property type="protein sequence ID" value="KAI3746750.1"/>
    <property type="molecule type" value="Genomic_DNA"/>
</dbReference>
<dbReference type="Proteomes" id="UP001055879">
    <property type="component" value="Linkage Group LG03"/>
</dbReference>
<proteinExistence type="predicted"/>
<comment type="caution">
    <text evidence="1">The sequence shown here is derived from an EMBL/GenBank/DDBJ whole genome shotgun (WGS) entry which is preliminary data.</text>
</comment>
<evidence type="ECO:0000313" key="1">
    <source>
        <dbReference type="EMBL" id="KAI3746750.1"/>
    </source>
</evidence>
<reference evidence="1 2" key="2">
    <citation type="journal article" date="2022" name="Mol. Ecol. Resour.">
        <title>The genomes of chicory, endive, great burdock and yacon provide insights into Asteraceae paleo-polyploidization history and plant inulin production.</title>
        <authorList>
            <person name="Fan W."/>
            <person name="Wang S."/>
            <person name="Wang H."/>
            <person name="Wang A."/>
            <person name="Jiang F."/>
            <person name="Liu H."/>
            <person name="Zhao H."/>
            <person name="Xu D."/>
            <person name="Zhang Y."/>
        </authorList>
    </citation>
    <scope>NUCLEOTIDE SEQUENCE [LARGE SCALE GENOMIC DNA]</scope>
    <source>
        <strain evidence="2">cv. Niubang</strain>
    </source>
</reference>
<keyword evidence="2" id="KW-1185">Reference proteome</keyword>
<gene>
    <name evidence="1" type="ORF">L6452_09189</name>
</gene>
<protein>
    <submittedName>
        <fullName evidence="1">Uncharacterized protein</fullName>
    </submittedName>
</protein>
<sequence>MFKVKLTDHKTPESIAQSPRDDPAASECSFKLAASSIFTHVSINTLFDSTDSHTSKSNDQIRLSNLFYDKNVDGSGNIKKNKSQKKMTWRKIDEKDKDNWFWRVKGSFKEKKREEKSVEHASNAKRNSASKGKTFGKPDLVYTINQLIRTVTNNSGSKYQWIPKAKPVLQASKD</sequence>
<accession>A0ACB9DJS7</accession>
<reference evidence="2" key="1">
    <citation type="journal article" date="2022" name="Mol. Ecol. Resour.">
        <title>The genomes of chicory, endive, great burdock and yacon provide insights into Asteraceae palaeo-polyploidization history and plant inulin production.</title>
        <authorList>
            <person name="Fan W."/>
            <person name="Wang S."/>
            <person name="Wang H."/>
            <person name="Wang A."/>
            <person name="Jiang F."/>
            <person name="Liu H."/>
            <person name="Zhao H."/>
            <person name="Xu D."/>
            <person name="Zhang Y."/>
        </authorList>
    </citation>
    <scope>NUCLEOTIDE SEQUENCE [LARGE SCALE GENOMIC DNA]</scope>
    <source>
        <strain evidence="2">cv. Niubang</strain>
    </source>
</reference>
<name>A0ACB9DJS7_ARCLA</name>